<dbReference type="InterPro" id="IPR014911">
    <property type="entry name" value="PilS_N"/>
</dbReference>
<dbReference type="Pfam" id="PF08805">
    <property type="entry name" value="PilS"/>
    <property type="match status" value="1"/>
</dbReference>
<name>A0A192A7E0_9RALS</name>
<proteinExistence type="predicted"/>
<keyword evidence="1" id="KW-1133">Transmembrane helix</keyword>
<keyword evidence="4" id="KW-1185">Reference proteome</keyword>
<dbReference type="Gene3D" id="3.30.1690.10">
    <property type="entry name" value="TcpA-like pilin"/>
    <property type="match status" value="1"/>
</dbReference>
<dbReference type="GeneID" id="61529736"/>
<evidence type="ECO:0000313" key="4">
    <source>
        <dbReference type="Proteomes" id="UP000078572"/>
    </source>
</evidence>
<feature type="domain" description="Type 4 secretion system PilS N-terminal" evidence="2">
    <location>
        <begin position="69"/>
        <end position="197"/>
    </location>
</feature>
<dbReference type="AlphaFoldDB" id="A0A192A7E0"/>
<dbReference type="EMBL" id="CP016024">
    <property type="protein sequence ID" value="ANJ76304.1"/>
    <property type="molecule type" value="Genomic_DNA"/>
</dbReference>
<dbReference type="Proteomes" id="UP000078572">
    <property type="component" value="Plasmid pRI-1"/>
</dbReference>
<accession>A0A192A7E0</accession>
<keyword evidence="1" id="KW-0812">Transmembrane</keyword>
<evidence type="ECO:0000256" key="1">
    <source>
        <dbReference type="SAM" id="Phobius"/>
    </source>
</evidence>
<keyword evidence="1" id="KW-0472">Membrane</keyword>
<dbReference type="SUPFAM" id="SSF54523">
    <property type="entry name" value="Pili subunits"/>
    <property type="match status" value="1"/>
</dbReference>
<protein>
    <recommendedName>
        <fullName evidence="2">Type 4 secretion system PilS N-terminal domain-containing protein</fullName>
    </recommendedName>
</protein>
<gene>
    <name evidence="3" type="ORF">A9Y76_27250</name>
</gene>
<dbReference type="OrthoDB" id="8960638at2"/>
<dbReference type="InterPro" id="IPR045584">
    <property type="entry name" value="Pilin-like"/>
</dbReference>
<geneLocation type="plasmid" evidence="4">
    <name>pri-1</name>
</geneLocation>
<organism evidence="3 4">
    <name type="scientific">Ralstonia insidiosa</name>
    <dbReference type="NCBI Taxonomy" id="190721"/>
    <lineage>
        <taxon>Bacteria</taxon>
        <taxon>Pseudomonadati</taxon>
        <taxon>Pseudomonadota</taxon>
        <taxon>Betaproteobacteria</taxon>
        <taxon>Burkholderiales</taxon>
        <taxon>Burkholderiaceae</taxon>
        <taxon>Ralstonia</taxon>
    </lineage>
</organism>
<reference evidence="4" key="1">
    <citation type="submission" date="2016-06" db="EMBL/GenBank/DDBJ databases">
        <authorList>
            <person name="Xu Y."/>
            <person name="Nagy A."/>
            <person name="Yan X."/>
            <person name="Kim S.W."/>
            <person name="Haley B."/>
            <person name="Liu N.T."/>
            <person name="Nou X."/>
        </authorList>
    </citation>
    <scope>NUCLEOTIDE SEQUENCE [LARGE SCALE GENOMIC DNA]</scope>
    <source>
        <strain evidence="4">ATCC 49129</strain>
        <plasmid evidence="4">pri-1</plasmid>
    </source>
</reference>
<keyword evidence="3" id="KW-0614">Plasmid</keyword>
<feature type="transmembrane region" description="Helical" evidence="1">
    <location>
        <begin position="42"/>
        <end position="60"/>
    </location>
</feature>
<dbReference type="RefSeq" id="WP_024979434.1">
    <property type="nucleotide sequence ID" value="NZ_CP016024.1"/>
</dbReference>
<sequence>MDIRFTEVEKSGLAQRPRRLGWAKSCAHLKGNGQRGSVLVEYGLYLLVILIAVVGSYAYFSSNSVGEQTNLLGNDLTSLAGKVKSTYAGQYANVSNASLDTGGFFKNLVSMQDTAGTVTVSPGGGLLTVTPGTLNIANDSVQYQITNLPDSACQPIISAIMRSASQISINGTVIKSSTVTFNPANMTCTNNANKLVYLMT</sequence>
<evidence type="ECO:0000313" key="3">
    <source>
        <dbReference type="EMBL" id="ANJ76304.1"/>
    </source>
</evidence>
<evidence type="ECO:0000259" key="2">
    <source>
        <dbReference type="Pfam" id="PF08805"/>
    </source>
</evidence>